<gene>
    <name evidence="1" type="ORF">LZ480_05215</name>
</gene>
<dbReference type="Pfam" id="PF08807">
    <property type="entry name" value="DUF1798"/>
    <property type="match status" value="1"/>
</dbReference>
<reference evidence="1 2" key="1">
    <citation type="submission" date="2022-03" db="EMBL/GenBank/DDBJ databases">
        <authorList>
            <person name="Jo J.-H."/>
            <person name="Im W.-T."/>
        </authorList>
    </citation>
    <scope>NUCLEOTIDE SEQUENCE [LARGE SCALE GENOMIC DNA]</scope>
    <source>
        <strain evidence="1 2">MA9</strain>
    </source>
</reference>
<name>A0ABS9UAC6_9BACL</name>
<dbReference type="InterPro" id="IPR014913">
    <property type="entry name" value="YppE-like"/>
</dbReference>
<keyword evidence="2" id="KW-1185">Reference proteome</keyword>
<sequence>MQLMDQTKILIQECEACLTRFQKMRDEDREPDFFNEVKPHADSIHAQLKIWQQLAQIWISKTAPKNLYVQQIDHAADAMEQFVVQSFYKGTSKKRFIQSIQSTMYTLHLVVRKIEEGDAHVE</sequence>
<dbReference type="Proteomes" id="UP001316087">
    <property type="component" value="Unassembled WGS sequence"/>
</dbReference>
<dbReference type="SUPFAM" id="SSF140415">
    <property type="entry name" value="YppE-like"/>
    <property type="match status" value="1"/>
</dbReference>
<comment type="caution">
    <text evidence="1">The sequence shown here is derived from an EMBL/GenBank/DDBJ whole genome shotgun (WGS) entry which is preliminary data.</text>
</comment>
<accession>A0ABS9UAC6</accession>
<dbReference type="InterPro" id="IPR023351">
    <property type="entry name" value="YppE-like_sf"/>
</dbReference>
<evidence type="ECO:0000313" key="2">
    <source>
        <dbReference type="Proteomes" id="UP001316087"/>
    </source>
</evidence>
<dbReference type="Gene3D" id="1.20.120.440">
    <property type="entry name" value="YppE-like"/>
    <property type="match status" value="1"/>
</dbReference>
<dbReference type="EMBL" id="JAKZFC010000001">
    <property type="protein sequence ID" value="MCH7321287.1"/>
    <property type="molecule type" value="Genomic_DNA"/>
</dbReference>
<evidence type="ECO:0000313" key="1">
    <source>
        <dbReference type="EMBL" id="MCH7321287.1"/>
    </source>
</evidence>
<organism evidence="1 2">
    <name type="scientific">Solibacillus palustris</name>
    <dbReference type="NCBI Taxonomy" id="2908203"/>
    <lineage>
        <taxon>Bacteria</taxon>
        <taxon>Bacillati</taxon>
        <taxon>Bacillota</taxon>
        <taxon>Bacilli</taxon>
        <taxon>Bacillales</taxon>
        <taxon>Caryophanaceae</taxon>
        <taxon>Solibacillus</taxon>
    </lineage>
</organism>
<dbReference type="RefSeq" id="WP_241368318.1">
    <property type="nucleotide sequence ID" value="NZ_JAKZFC010000001.1"/>
</dbReference>
<proteinExistence type="predicted"/>
<protein>
    <submittedName>
        <fullName evidence="1">YppE family protein</fullName>
    </submittedName>
</protein>